<dbReference type="PANTHER" id="PTHR33744">
    <property type="entry name" value="CARBOHYDRATE DIACID REGULATOR"/>
    <property type="match status" value="1"/>
</dbReference>
<feature type="domain" description="PucR C-terminal helix-turn-helix" evidence="1">
    <location>
        <begin position="431"/>
        <end position="474"/>
    </location>
</feature>
<keyword evidence="3" id="KW-1185">Reference proteome</keyword>
<dbReference type="Proteomes" id="UP000276379">
    <property type="component" value="Unassembled WGS sequence"/>
</dbReference>
<accession>A0A3R8QIN3</accession>
<evidence type="ECO:0000259" key="1">
    <source>
        <dbReference type="Pfam" id="PF13556"/>
    </source>
</evidence>
<dbReference type="InterPro" id="IPR025736">
    <property type="entry name" value="PucR_C-HTH_dom"/>
</dbReference>
<proteinExistence type="predicted"/>
<dbReference type="PANTHER" id="PTHR33744:SF1">
    <property type="entry name" value="DNA-BINDING TRANSCRIPTIONAL ACTIVATOR ADER"/>
    <property type="match status" value="1"/>
</dbReference>
<evidence type="ECO:0000313" key="3">
    <source>
        <dbReference type="Proteomes" id="UP000276379"/>
    </source>
</evidence>
<dbReference type="AlphaFoldDB" id="A0A3R8QIN3"/>
<dbReference type="EMBL" id="PDES01000005">
    <property type="protein sequence ID" value="RRQ86842.1"/>
    <property type="molecule type" value="Genomic_DNA"/>
</dbReference>
<comment type="caution">
    <text evidence="2">The sequence shown here is derived from an EMBL/GenBank/DDBJ whole genome shotgun (WGS) entry which is preliminary data.</text>
</comment>
<reference evidence="2 3" key="1">
    <citation type="submission" date="2017-10" db="EMBL/GenBank/DDBJ databases">
        <title>Draft genome of actinobacteria isolated from guarana (Paullinia cupana (Mart.) Ducke.</title>
        <authorList>
            <person name="Siqueira K.A."/>
            <person name="Liotti R.G."/>
            <person name="Mendes T.A."/>
            <person name="Soares M.A."/>
        </authorList>
    </citation>
    <scope>NUCLEOTIDE SEQUENCE [LARGE SCALE GENOMIC DNA]</scope>
    <source>
        <strain evidence="2 3">199</strain>
    </source>
</reference>
<organism evidence="2 3">
    <name type="scientific">Streptomyces griseofuscus</name>
    <dbReference type="NCBI Taxonomy" id="146922"/>
    <lineage>
        <taxon>Bacteria</taxon>
        <taxon>Bacillati</taxon>
        <taxon>Actinomycetota</taxon>
        <taxon>Actinomycetes</taxon>
        <taxon>Kitasatosporales</taxon>
        <taxon>Streptomycetaceae</taxon>
        <taxon>Streptomyces</taxon>
    </lineage>
</organism>
<sequence length="513" mass="54486">MARRAEEEPVSRPSYGTGSAWARELLDQLRPAGRDLNRLIGWLARSTGSAVRLQDARGHLLAEAGERPALDPAVVADVAAGRVSAAALQDGTRHVRLVGIRHPGPDPAASAVLAVARPEPFDRHTTDILGHTAGVLELLLRERELAHAGYRLRRATADLRLAILQLLMVEDTVSARRVAAGLWPGLLERDTARVYVIEGTAAERDRLADECGTATSGGALVVRCPAMDEHVIVLGPATEVEERLRSLVAVRPGTYLGGSPRQRLALTATAYGQAVTALAVARFSPERAAVYAERTRPARLMDPAALHAWSAAVLRPLDTLPYHVRAELLATTRLGLEFTAVSTAKVLGVSRNTVRARMDRVAALLGADFSALAVRAMAHIALNTEAAHGPYDTEGNAPATPTGFADLLGGDALRAWAEGLLGRLDTDGRDLRGTLRAWLAADANAGPAAAARGVHAQTVREHVRAAEPVLERRLLAGGTDLYEVVLAHLVTGELPVPALGPANRDQADAAVHR</sequence>
<protein>
    <submittedName>
        <fullName evidence="2">PucR family transcriptional regulator</fullName>
    </submittedName>
</protein>
<dbReference type="RefSeq" id="WP_125211678.1">
    <property type="nucleotide sequence ID" value="NZ_PDER01000022.1"/>
</dbReference>
<name>A0A3R8QIN3_9ACTN</name>
<evidence type="ECO:0000313" key="2">
    <source>
        <dbReference type="EMBL" id="RRQ86842.1"/>
    </source>
</evidence>
<gene>
    <name evidence="2" type="ORF">CQW44_13625</name>
</gene>
<dbReference type="InterPro" id="IPR051448">
    <property type="entry name" value="CdaR-like_regulators"/>
</dbReference>
<dbReference type="Gene3D" id="1.10.10.2840">
    <property type="entry name" value="PucR C-terminal helix-turn-helix domain"/>
    <property type="match status" value="2"/>
</dbReference>
<dbReference type="InterPro" id="IPR042070">
    <property type="entry name" value="PucR_C-HTH_sf"/>
</dbReference>
<feature type="domain" description="PucR C-terminal helix-turn-helix" evidence="1">
    <location>
        <begin position="342"/>
        <end position="382"/>
    </location>
</feature>
<dbReference type="Pfam" id="PF13556">
    <property type="entry name" value="HTH_30"/>
    <property type="match status" value="2"/>
</dbReference>